<name>A0A916YV27_9BACL</name>
<reference evidence="1" key="2">
    <citation type="submission" date="2020-09" db="EMBL/GenBank/DDBJ databases">
        <authorList>
            <person name="Sun Q."/>
            <person name="Zhou Y."/>
        </authorList>
    </citation>
    <scope>NUCLEOTIDE SEQUENCE</scope>
    <source>
        <strain evidence="1">CGMCC 1.15178</strain>
    </source>
</reference>
<dbReference type="AlphaFoldDB" id="A0A916YV27"/>
<dbReference type="RefSeq" id="WP_188991881.1">
    <property type="nucleotide sequence ID" value="NZ_BMHP01000002.1"/>
</dbReference>
<keyword evidence="2" id="KW-1185">Reference proteome</keyword>
<accession>A0A916YV27</accession>
<protein>
    <submittedName>
        <fullName evidence="1">Uncharacterized protein</fullName>
    </submittedName>
</protein>
<comment type="caution">
    <text evidence="1">The sequence shown here is derived from an EMBL/GenBank/DDBJ whole genome shotgun (WGS) entry which is preliminary data.</text>
</comment>
<dbReference type="EMBL" id="BMHP01000002">
    <property type="protein sequence ID" value="GGD62782.1"/>
    <property type="molecule type" value="Genomic_DNA"/>
</dbReference>
<dbReference type="Proteomes" id="UP000612456">
    <property type="component" value="Unassembled WGS sequence"/>
</dbReference>
<evidence type="ECO:0000313" key="1">
    <source>
        <dbReference type="EMBL" id="GGD62782.1"/>
    </source>
</evidence>
<sequence>MHDDTSLKIGIAKVTPNGLIFNDNVYSSPSMLKSQWFQFADRDGEWELPVLYLTEESNHVFLFDQDKMEIASAVINEVKLSDEVLQAYYEALNNLKSRLKGNKKR</sequence>
<reference evidence="1" key="1">
    <citation type="journal article" date="2014" name="Int. J. Syst. Evol. Microbiol.">
        <title>Complete genome sequence of Corynebacterium casei LMG S-19264T (=DSM 44701T), isolated from a smear-ripened cheese.</title>
        <authorList>
            <consortium name="US DOE Joint Genome Institute (JGI-PGF)"/>
            <person name="Walter F."/>
            <person name="Albersmeier A."/>
            <person name="Kalinowski J."/>
            <person name="Ruckert C."/>
        </authorList>
    </citation>
    <scope>NUCLEOTIDE SEQUENCE</scope>
    <source>
        <strain evidence="1">CGMCC 1.15178</strain>
    </source>
</reference>
<proteinExistence type="predicted"/>
<gene>
    <name evidence="1" type="ORF">GCM10010911_20660</name>
</gene>
<evidence type="ECO:0000313" key="2">
    <source>
        <dbReference type="Proteomes" id="UP000612456"/>
    </source>
</evidence>
<organism evidence="1 2">
    <name type="scientific">Paenibacillus nasutitermitis</name>
    <dbReference type="NCBI Taxonomy" id="1652958"/>
    <lineage>
        <taxon>Bacteria</taxon>
        <taxon>Bacillati</taxon>
        <taxon>Bacillota</taxon>
        <taxon>Bacilli</taxon>
        <taxon>Bacillales</taxon>
        <taxon>Paenibacillaceae</taxon>
        <taxon>Paenibacillus</taxon>
    </lineage>
</organism>